<protein>
    <submittedName>
        <fullName evidence="4">Predicted ATPase</fullName>
    </submittedName>
</protein>
<gene>
    <name evidence="4" type="ORF">SAMN03080617_01759</name>
</gene>
<dbReference type="RefSeq" id="WP_092729576.1">
    <property type="nucleotide sequence ID" value="NZ_FMXE01000010.1"/>
</dbReference>
<dbReference type="Pfam" id="PF13191">
    <property type="entry name" value="AAA_16"/>
    <property type="match status" value="1"/>
</dbReference>
<dbReference type="InterPro" id="IPR029016">
    <property type="entry name" value="GAF-like_dom_sf"/>
</dbReference>
<dbReference type="GO" id="GO:0035556">
    <property type="term" value="P:intracellular signal transduction"/>
    <property type="evidence" value="ECO:0007669"/>
    <property type="project" value="InterPro"/>
</dbReference>
<evidence type="ECO:0000313" key="5">
    <source>
        <dbReference type="Proteomes" id="UP000198756"/>
    </source>
</evidence>
<evidence type="ECO:0000259" key="2">
    <source>
        <dbReference type="PROSITE" id="PS50011"/>
    </source>
</evidence>
<evidence type="ECO:0000313" key="4">
    <source>
        <dbReference type="EMBL" id="SDA69474.1"/>
    </source>
</evidence>
<reference evidence="5" key="1">
    <citation type="submission" date="2016-10" db="EMBL/GenBank/DDBJ databases">
        <authorList>
            <person name="Varghese N."/>
            <person name="Submissions S."/>
        </authorList>
    </citation>
    <scope>NUCLEOTIDE SEQUENCE [LARGE SCALE GENOMIC DNA]</scope>
    <source>
        <strain evidence="5">DSM 22703</strain>
    </source>
</reference>
<dbReference type="Proteomes" id="UP000198756">
    <property type="component" value="Unassembled WGS sequence"/>
</dbReference>
<proteinExistence type="predicted"/>
<sequence>MKNLHDIPLTEDIPGYVVEEIIKESFPHILYLASRKKDGVQVVLKTLLDQYPKKEHLSSLRREYQIITKLQGEGIIAANALVNFGNGKSAIEMERFGISLEEHSAAFPGQILPLDQFFTLAIPLVKSLGKMHEKGIVHKDLVPRNILIDPHSADFRLIDFSASSELSREHQDVAFLNNIEGSLPYMAPEQTGRMNRDIDYRTDYYTLGISFFQLLTGKLPFNAKDALEWVHCHISKQAPAPVSIDSAIPKMVSAIIEKLMAKNAEDRYQSSFGLALDLEKARENFQNGVNPDAFSLGLSDVSQLFQIPQRLYGRAQELHKLETFFENTSTGSVEFCLVSGYSGVGKSVLVQELGRSIAKKRGYLIHGKFDQFRQNAAYIAIASAFRDLIRQLLGEPKERLDEWNTKISSALDTNGQLIVDLIPELELIIGKQAPVQELSPAETQNRFLILFLNFVKVFATADHPLVIFLDDLQWSDIPTLNLINRLVTAQEQSHLLLIGAYRDNAVDATHPLILTLEEIKKKRNVGILPLQPLTQEAVEQIIMDTLLCDHSRSESLSAVLYEKTGGNPFFTIELLKDLHERGVIVFNLNKGAWDWDLNAVKNVENSDSVIDFLVSGQHRLNESTQHVLQLAACIGATFDLKTLSIIREGSMETTAAELYEAIKSNMVIPLNENYKYVGVAFATTNEEIQDFSESGSDLLNPIYKFQHDRVQQAAYSTIPKEKRQALHLSIGRLILAHTTAKELDEVLVDVVGHLNEGRTLIHDPKERREFSRLNLEAGIKARHSSAYDAALGYLKISFEMLDENSWENDYALMWRLSEELQSCYYLTGDWKNADDWTEVMLKNAKTPVEKGLVLAARTRQYATIGKLPESIKAAYQGLAILGFNFIQVPDSKNVAEEVQLVTENLNGKEVADLINNPEITDEKAKIASQLLMEIFPAAFLSGTGRMFPYLVLKSVNIALKYGNSPETAFAYAGYAMLLSGYFEDPAEGYKYGKLAVNLIEKFDDISLRSRIIYVYTMFVHHWSNHWSSMTTWFQRGIKAGYQSGDLLYLAYSAQDCIIWDPTLDLETASREQRKLLVIVKECEYQDSYDSGTLFLQMQQNFQGLTKSQFTLTDENFDEMECVSGMLERHFMTGIANYHIYKAEIHLFYNDPAGAMPHIKEQEKLMASVMSLPQSVRFQIVAFLVRSMLLSNLELEEQESVVLILHQGLEKMAKWAKTCPENFEHLRLLMEAELSGHAGRISEALNLYEQSIQHANKNGFIRDEALANELTAQFLIRKTLPKASEGYLLASHYLYYRWGAYRKTQEMEKKYQVFRTSSQYNSSSLSRQNLSAPGTMGSDTLNADFLDMSSVFRASQMISGELVLGKLLKATLQILIENAGAKKGFLVEQKDGTLVVLAQNDADHPEEVIPVQVAGKADPSLIPASLINTALRTNKPIVIGNAREQNSFSSDPYIIHQKPLSMMCVPLSTHNQGNVAVYLENNLTHSAFTEDRVKVIKLLAAQAAISIENARIYEQQEKLLKAQQHFVPIQFLKHLGHNDIAKVKLGESVSMDMSVLFSDIRNFTPLVELLTPQSVIELLNEYFNHLGKHISESGGFIDSYSGDEFLALFAVPAQQAVEAGVNMAAALRKFNLESEFKGRPILKMGIGVNTGPLVLGTMGAYDRMQCSVLGDTVNLASRIEQLTKVYGAQFLIGENTFQSLGDPDQFSIRMVDRVAVKGKAQAVSLYEVIDAESPERKEIKEATKGLLHAGMNAYFGRDFALAFEIFSKGTLQDAEDPVFEIFINRSQRYLENPPPEDWMGYESLFSK</sequence>
<dbReference type="CDD" id="cd14014">
    <property type="entry name" value="STKc_PknB_like"/>
    <property type="match status" value="1"/>
</dbReference>
<name>A0A1G5XHN7_9BACT</name>
<dbReference type="InterPro" id="IPR000719">
    <property type="entry name" value="Prot_kinase_dom"/>
</dbReference>
<dbReference type="SMART" id="SM00044">
    <property type="entry name" value="CYCc"/>
    <property type="match status" value="1"/>
</dbReference>
<keyword evidence="5" id="KW-1185">Reference proteome</keyword>
<dbReference type="Pfam" id="PF00069">
    <property type="entry name" value="Pkinase"/>
    <property type="match status" value="1"/>
</dbReference>
<dbReference type="OrthoDB" id="9806704at2"/>
<dbReference type="GO" id="GO:0004672">
    <property type="term" value="F:protein kinase activity"/>
    <property type="evidence" value="ECO:0007669"/>
    <property type="project" value="InterPro"/>
</dbReference>
<dbReference type="GO" id="GO:0016020">
    <property type="term" value="C:membrane"/>
    <property type="evidence" value="ECO:0007669"/>
    <property type="project" value="UniProtKB-SubCell"/>
</dbReference>
<evidence type="ECO:0000256" key="1">
    <source>
        <dbReference type="ARBA" id="ARBA00004167"/>
    </source>
</evidence>
<feature type="domain" description="Guanylate cyclase" evidence="3">
    <location>
        <begin position="1553"/>
        <end position="1679"/>
    </location>
</feature>
<dbReference type="InterPro" id="IPR001054">
    <property type="entry name" value="A/G_cyclase"/>
</dbReference>
<dbReference type="InterPro" id="IPR027417">
    <property type="entry name" value="P-loop_NTPase"/>
</dbReference>
<organism evidence="4 5">
    <name type="scientific">Algoriphagus alkaliphilus</name>
    <dbReference type="NCBI Taxonomy" id="279824"/>
    <lineage>
        <taxon>Bacteria</taxon>
        <taxon>Pseudomonadati</taxon>
        <taxon>Bacteroidota</taxon>
        <taxon>Cytophagia</taxon>
        <taxon>Cytophagales</taxon>
        <taxon>Cyclobacteriaceae</taxon>
        <taxon>Algoriphagus</taxon>
    </lineage>
</organism>
<dbReference type="SMART" id="SM00220">
    <property type="entry name" value="S_TKc"/>
    <property type="match status" value="1"/>
</dbReference>
<dbReference type="InterPro" id="IPR041664">
    <property type="entry name" value="AAA_16"/>
</dbReference>
<dbReference type="GO" id="GO:0009190">
    <property type="term" value="P:cyclic nucleotide biosynthetic process"/>
    <property type="evidence" value="ECO:0007669"/>
    <property type="project" value="InterPro"/>
</dbReference>
<dbReference type="PROSITE" id="PS50011">
    <property type="entry name" value="PROTEIN_KINASE_DOM"/>
    <property type="match status" value="1"/>
</dbReference>
<dbReference type="GO" id="GO:0004016">
    <property type="term" value="F:adenylate cyclase activity"/>
    <property type="evidence" value="ECO:0007669"/>
    <property type="project" value="UniProtKB-ARBA"/>
</dbReference>
<accession>A0A1G5XHN7</accession>
<dbReference type="InterPro" id="IPR029787">
    <property type="entry name" value="Nucleotide_cyclase"/>
</dbReference>
<dbReference type="EMBL" id="FMXE01000010">
    <property type="protein sequence ID" value="SDA69474.1"/>
    <property type="molecule type" value="Genomic_DNA"/>
</dbReference>
<evidence type="ECO:0000259" key="3">
    <source>
        <dbReference type="PROSITE" id="PS50125"/>
    </source>
</evidence>
<dbReference type="Gene3D" id="3.30.70.1230">
    <property type="entry name" value="Nucleotide cyclase"/>
    <property type="match status" value="1"/>
</dbReference>
<dbReference type="PANTHER" id="PTHR43642">
    <property type="entry name" value="HYBRID SIGNAL TRANSDUCTION HISTIDINE KINASE G"/>
    <property type="match status" value="1"/>
</dbReference>
<dbReference type="InterPro" id="IPR053159">
    <property type="entry name" value="Hybrid_Histidine_Kinase"/>
</dbReference>
<dbReference type="SUPFAM" id="SSF52540">
    <property type="entry name" value="P-loop containing nucleoside triphosphate hydrolases"/>
    <property type="match status" value="1"/>
</dbReference>
<dbReference type="CDD" id="cd07302">
    <property type="entry name" value="CHD"/>
    <property type="match status" value="1"/>
</dbReference>
<feature type="domain" description="Protein kinase" evidence="2">
    <location>
        <begin position="16"/>
        <end position="285"/>
    </location>
</feature>
<dbReference type="STRING" id="279824.SAMN03080617_01759"/>
<dbReference type="Gene3D" id="1.10.510.10">
    <property type="entry name" value="Transferase(Phosphotransferase) domain 1"/>
    <property type="match status" value="1"/>
</dbReference>
<dbReference type="PANTHER" id="PTHR43642:SF1">
    <property type="entry name" value="HYBRID SIGNAL TRANSDUCTION HISTIDINE KINASE G"/>
    <property type="match status" value="1"/>
</dbReference>
<dbReference type="SUPFAM" id="SSF55781">
    <property type="entry name" value="GAF domain-like"/>
    <property type="match status" value="1"/>
</dbReference>
<dbReference type="PROSITE" id="PS50125">
    <property type="entry name" value="GUANYLATE_CYCLASE_2"/>
    <property type="match status" value="1"/>
</dbReference>
<dbReference type="GO" id="GO:0005524">
    <property type="term" value="F:ATP binding"/>
    <property type="evidence" value="ECO:0007669"/>
    <property type="project" value="InterPro"/>
</dbReference>
<dbReference type="Pfam" id="PF00211">
    <property type="entry name" value="Guanylate_cyc"/>
    <property type="match status" value="1"/>
</dbReference>
<dbReference type="SUPFAM" id="SSF56112">
    <property type="entry name" value="Protein kinase-like (PK-like)"/>
    <property type="match status" value="1"/>
</dbReference>
<dbReference type="InterPro" id="IPR003018">
    <property type="entry name" value="GAF"/>
</dbReference>
<comment type="subcellular location">
    <subcellularLocation>
        <location evidence="1">Membrane</location>
        <topology evidence="1">Single-pass membrane protein</topology>
    </subcellularLocation>
</comment>
<dbReference type="InterPro" id="IPR011009">
    <property type="entry name" value="Kinase-like_dom_sf"/>
</dbReference>
<dbReference type="SUPFAM" id="SSF55073">
    <property type="entry name" value="Nucleotide cyclase"/>
    <property type="match status" value="1"/>
</dbReference>
<dbReference type="Gene3D" id="3.30.450.40">
    <property type="match status" value="1"/>
</dbReference>
<dbReference type="SMART" id="SM00065">
    <property type="entry name" value="GAF"/>
    <property type="match status" value="1"/>
</dbReference>
<dbReference type="Gene3D" id="3.40.50.300">
    <property type="entry name" value="P-loop containing nucleotide triphosphate hydrolases"/>
    <property type="match status" value="1"/>
</dbReference>
<dbReference type="Pfam" id="PF13185">
    <property type="entry name" value="GAF_2"/>
    <property type="match status" value="1"/>
</dbReference>